<proteinExistence type="inferred from homology"/>
<evidence type="ECO:0000256" key="3">
    <source>
        <dbReference type="ARBA" id="ARBA00022676"/>
    </source>
</evidence>
<evidence type="ECO:0000256" key="9">
    <source>
        <dbReference type="ARBA" id="ARBA00023136"/>
    </source>
</evidence>
<evidence type="ECO:0000256" key="6">
    <source>
        <dbReference type="ARBA" id="ARBA00022968"/>
    </source>
</evidence>
<dbReference type="Pfam" id="PF01762">
    <property type="entry name" value="Galactosyl_T"/>
    <property type="match status" value="1"/>
</dbReference>
<dbReference type="GO" id="GO:0000139">
    <property type="term" value="C:Golgi membrane"/>
    <property type="evidence" value="ECO:0007669"/>
    <property type="project" value="UniProtKB-SubCell"/>
</dbReference>
<protein>
    <recommendedName>
        <fullName evidence="10">Hexosyltransferase</fullName>
        <ecNumber evidence="10">2.4.1.-</ecNumber>
    </recommendedName>
</protein>
<dbReference type="PANTHER" id="PTHR11214">
    <property type="entry name" value="BETA-1,3-N-ACETYLGLUCOSAMINYLTRANSFERASE"/>
    <property type="match status" value="1"/>
</dbReference>
<evidence type="ECO:0000313" key="12">
    <source>
        <dbReference type="Proteomes" id="UP001283361"/>
    </source>
</evidence>
<keyword evidence="12" id="KW-1185">Reference proteome</keyword>
<dbReference type="AlphaFoldDB" id="A0AAE1D8G6"/>
<organism evidence="11 12">
    <name type="scientific">Elysia crispata</name>
    <name type="common">lettuce slug</name>
    <dbReference type="NCBI Taxonomy" id="231223"/>
    <lineage>
        <taxon>Eukaryota</taxon>
        <taxon>Metazoa</taxon>
        <taxon>Spiralia</taxon>
        <taxon>Lophotrochozoa</taxon>
        <taxon>Mollusca</taxon>
        <taxon>Gastropoda</taxon>
        <taxon>Heterobranchia</taxon>
        <taxon>Euthyneura</taxon>
        <taxon>Panpulmonata</taxon>
        <taxon>Sacoglossa</taxon>
        <taxon>Placobranchoidea</taxon>
        <taxon>Plakobranchidae</taxon>
        <taxon>Elysia</taxon>
    </lineage>
</organism>
<name>A0AAE1D8G6_9GAST</name>
<evidence type="ECO:0000313" key="11">
    <source>
        <dbReference type="EMBL" id="KAK3760273.1"/>
    </source>
</evidence>
<keyword evidence="9" id="KW-0472">Membrane</keyword>
<evidence type="ECO:0000256" key="4">
    <source>
        <dbReference type="ARBA" id="ARBA00022679"/>
    </source>
</evidence>
<evidence type="ECO:0000256" key="8">
    <source>
        <dbReference type="ARBA" id="ARBA00023034"/>
    </source>
</evidence>
<evidence type="ECO:0000256" key="5">
    <source>
        <dbReference type="ARBA" id="ARBA00022692"/>
    </source>
</evidence>
<keyword evidence="4" id="KW-0808">Transferase</keyword>
<comment type="subcellular location">
    <subcellularLocation>
        <location evidence="1 10">Golgi apparatus membrane</location>
        <topology evidence="1 10">Single-pass type II membrane protein</topology>
    </subcellularLocation>
</comment>
<keyword evidence="6" id="KW-0735">Signal-anchor</keyword>
<keyword evidence="5" id="KW-0812">Transmembrane</keyword>
<dbReference type="GO" id="GO:0006493">
    <property type="term" value="P:protein O-linked glycosylation"/>
    <property type="evidence" value="ECO:0007669"/>
    <property type="project" value="TreeGrafter"/>
</dbReference>
<dbReference type="Proteomes" id="UP001283361">
    <property type="component" value="Unassembled WGS sequence"/>
</dbReference>
<evidence type="ECO:0000256" key="7">
    <source>
        <dbReference type="ARBA" id="ARBA00022989"/>
    </source>
</evidence>
<evidence type="ECO:0000256" key="1">
    <source>
        <dbReference type="ARBA" id="ARBA00004323"/>
    </source>
</evidence>
<comment type="caution">
    <text evidence="11">The sequence shown here is derived from an EMBL/GenBank/DDBJ whole genome shotgun (WGS) entry which is preliminary data.</text>
</comment>
<comment type="similarity">
    <text evidence="2 10">Belongs to the glycosyltransferase 31 family.</text>
</comment>
<dbReference type="PANTHER" id="PTHR11214:SF3">
    <property type="entry name" value="BETA-1,3-GALACTOSYLTRANSFERASE 6"/>
    <property type="match status" value="1"/>
</dbReference>
<dbReference type="EMBL" id="JAWDGP010005032">
    <property type="protein sequence ID" value="KAK3760273.1"/>
    <property type="molecule type" value="Genomic_DNA"/>
</dbReference>
<keyword evidence="7" id="KW-1133">Transmembrane helix</keyword>
<keyword evidence="8 10" id="KW-0333">Golgi apparatus</keyword>
<dbReference type="GO" id="GO:0016758">
    <property type="term" value="F:hexosyltransferase activity"/>
    <property type="evidence" value="ECO:0007669"/>
    <property type="project" value="InterPro"/>
</dbReference>
<keyword evidence="3 10" id="KW-0328">Glycosyltransferase</keyword>
<evidence type="ECO:0000256" key="10">
    <source>
        <dbReference type="RuleBase" id="RU363063"/>
    </source>
</evidence>
<accession>A0AAE1D8G6</accession>
<dbReference type="EC" id="2.4.1.-" evidence="10"/>
<reference evidence="11" key="1">
    <citation type="journal article" date="2023" name="G3 (Bethesda)">
        <title>A reference genome for the long-term kleptoplast-retaining sea slug Elysia crispata morphotype clarki.</title>
        <authorList>
            <person name="Eastman K.E."/>
            <person name="Pendleton A.L."/>
            <person name="Shaikh M.A."/>
            <person name="Suttiyut T."/>
            <person name="Ogas R."/>
            <person name="Tomko P."/>
            <person name="Gavelis G."/>
            <person name="Widhalm J.R."/>
            <person name="Wisecaver J.H."/>
        </authorList>
    </citation>
    <scope>NUCLEOTIDE SEQUENCE</scope>
    <source>
        <strain evidence="11">ECLA1</strain>
    </source>
</reference>
<evidence type="ECO:0000256" key="2">
    <source>
        <dbReference type="ARBA" id="ARBA00008661"/>
    </source>
</evidence>
<gene>
    <name evidence="11" type="ORF">RRG08_066026</name>
</gene>
<sequence length="336" mass="37892">MQHPFGQVEPADPSFIHHACSTPSDRWSQLIHRSSTMQHPFGQVEPADPSFIHHAAPLRTGGASWLDRNAIRSTWGGVSRPRVRHTSGRRVKSWPYLRPFDEETRVMFVVQREIVSQPGAGKSVEQEQAAEKDLLLVNTWEKPRSLVDPMMAAFTFVNNCCPGTSYILLARPDTFVNIPELLHNLQQLKARDTSSSDAMARVGDSTSIVREAAAFQKNSVVASLAKQPRFQLPSQKLDGTYIISGKAVPSVIKYLRTLKTRRYNYENNKAKTAAIEIAGVRSIGVSLENIQKRWRDRGRSQGCEILRYMAVWGVSRKDLYSVWSVILSGRCQVRYD</sequence>
<dbReference type="InterPro" id="IPR002659">
    <property type="entry name" value="Glyco_trans_31"/>
</dbReference>